<dbReference type="EMBL" id="JASPKZ010007334">
    <property type="protein sequence ID" value="KAJ9584952.1"/>
    <property type="molecule type" value="Genomic_DNA"/>
</dbReference>
<dbReference type="Proteomes" id="UP001233999">
    <property type="component" value="Unassembled WGS sequence"/>
</dbReference>
<protein>
    <submittedName>
        <fullName evidence="1">Uncharacterized protein</fullName>
    </submittedName>
</protein>
<proteinExistence type="predicted"/>
<comment type="caution">
    <text evidence="1">The sequence shown here is derived from an EMBL/GenBank/DDBJ whole genome shotgun (WGS) entry which is preliminary data.</text>
</comment>
<dbReference type="AlphaFoldDB" id="A0AAD8ECP8"/>
<keyword evidence="2" id="KW-1185">Reference proteome</keyword>
<sequence>IWARGVEERGHIVVKCVLSVNVKEGILYSTLGNCSKNVQIKSCSHSFKHSSRSRYCSRFSLASREKCCGMSTPILPMEGPGDSLNILNDLVTTTGGDDDIDLVSTLGDPDIVQLSPSGVGENVFLNRVSGKILENYVGRKIMWDIFATSPTGGSRYCSSVSLGSRGKCSGIFSHFLPLEGPDILRISPSRGSDILRLPPSDPDIGRVLFKLLSGSECCGMFFCRTRCRGSI</sequence>
<feature type="non-terminal residue" evidence="1">
    <location>
        <position position="231"/>
    </location>
</feature>
<evidence type="ECO:0000313" key="1">
    <source>
        <dbReference type="EMBL" id="KAJ9584952.1"/>
    </source>
</evidence>
<reference evidence="1" key="2">
    <citation type="submission" date="2023-05" db="EMBL/GenBank/DDBJ databases">
        <authorList>
            <person name="Fouks B."/>
        </authorList>
    </citation>
    <scope>NUCLEOTIDE SEQUENCE</scope>
    <source>
        <strain evidence="1">Stay&amp;Tobe</strain>
        <tissue evidence="1">Testes</tissue>
    </source>
</reference>
<feature type="non-terminal residue" evidence="1">
    <location>
        <position position="1"/>
    </location>
</feature>
<organism evidence="1 2">
    <name type="scientific">Diploptera punctata</name>
    <name type="common">Pacific beetle cockroach</name>
    <dbReference type="NCBI Taxonomy" id="6984"/>
    <lineage>
        <taxon>Eukaryota</taxon>
        <taxon>Metazoa</taxon>
        <taxon>Ecdysozoa</taxon>
        <taxon>Arthropoda</taxon>
        <taxon>Hexapoda</taxon>
        <taxon>Insecta</taxon>
        <taxon>Pterygota</taxon>
        <taxon>Neoptera</taxon>
        <taxon>Polyneoptera</taxon>
        <taxon>Dictyoptera</taxon>
        <taxon>Blattodea</taxon>
        <taxon>Blaberoidea</taxon>
        <taxon>Blaberidae</taxon>
        <taxon>Diplopterinae</taxon>
        <taxon>Diploptera</taxon>
    </lineage>
</organism>
<gene>
    <name evidence="1" type="ORF">L9F63_020701</name>
</gene>
<evidence type="ECO:0000313" key="2">
    <source>
        <dbReference type="Proteomes" id="UP001233999"/>
    </source>
</evidence>
<accession>A0AAD8ECP8</accession>
<name>A0AAD8ECP8_DIPPU</name>
<reference evidence="1" key="1">
    <citation type="journal article" date="2023" name="IScience">
        <title>Live-bearing cockroach genome reveals convergent evolutionary mechanisms linked to viviparity in insects and beyond.</title>
        <authorList>
            <person name="Fouks B."/>
            <person name="Harrison M.C."/>
            <person name="Mikhailova A.A."/>
            <person name="Marchal E."/>
            <person name="English S."/>
            <person name="Carruthers M."/>
            <person name="Jennings E.C."/>
            <person name="Chiamaka E.L."/>
            <person name="Frigard R.A."/>
            <person name="Pippel M."/>
            <person name="Attardo G.M."/>
            <person name="Benoit J.B."/>
            <person name="Bornberg-Bauer E."/>
            <person name="Tobe S.S."/>
        </authorList>
    </citation>
    <scope>NUCLEOTIDE SEQUENCE</scope>
    <source>
        <strain evidence="1">Stay&amp;Tobe</strain>
    </source>
</reference>